<dbReference type="PROSITE" id="PS51257">
    <property type="entry name" value="PROKAR_LIPOPROTEIN"/>
    <property type="match status" value="1"/>
</dbReference>
<reference evidence="2 4" key="2">
    <citation type="submission" date="2016-10" db="EMBL/GenBank/DDBJ databases">
        <authorList>
            <person name="Varghese N."/>
            <person name="Submissions S."/>
        </authorList>
    </citation>
    <scope>NUCLEOTIDE SEQUENCE [LARGE SCALE GENOMIC DNA]</scope>
    <source>
        <strain evidence="2 4">DSM 6083</strain>
    </source>
</reference>
<dbReference type="Proteomes" id="UP000182276">
    <property type="component" value="Unassembled WGS sequence"/>
</dbReference>
<dbReference type="RefSeq" id="WP_041104832.1">
    <property type="nucleotide sequence ID" value="NZ_CP007511.1"/>
</dbReference>
<keyword evidence="4" id="KW-1185">Reference proteome</keyword>
<protein>
    <recommendedName>
        <fullName evidence="5">Lipoprotein</fullName>
    </recommendedName>
</protein>
<name>A0A8D4C3E4_9GAMM</name>
<organism evidence="1 3">
    <name type="scientific">Stutzerimonas balearica DSM 6083</name>
    <dbReference type="NCBI Taxonomy" id="1123016"/>
    <lineage>
        <taxon>Bacteria</taxon>
        <taxon>Pseudomonadati</taxon>
        <taxon>Pseudomonadota</taxon>
        <taxon>Gammaproteobacteria</taxon>
        <taxon>Pseudomonadales</taxon>
        <taxon>Pseudomonadaceae</taxon>
        <taxon>Stutzerimonas</taxon>
    </lineage>
</organism>
<dbReference type="KEGG" id="pbm:CL52_11880"/>
<gene>
    <name evidence="1" type="ORF">CL52_11880</name>
    <name evidence="2" type="ORF">SAMN05660875_105288</name>
</gene>
<evidence type="ECO:0000313" key="2">
    <source>
        <dbReference type="EMBL" id="SDM50783.1"/>
    </source>
</evidence>
<accession>A0A8D4C3E4</accession>
<dbReference type="EMBL" id="CP007511">
    <property type="protein sequence ID" value="AJE15695.1"/>
    <property type="molecule type" value="Genomic_DNA"/>
</dbReference>
<dbReference type="AlphaFoldDB" id="A0A8D4C3E4"/>
<dbReference type="GeneID" id="77260601"/>
<evidence type="ECO:0000313" key="1">
    <source>
        <dbReference type="EMBL" id="AJE15695.1"/>
    </source>
</evidence>
<dbReference type="EMBL" id="FNHO01000005">
    <property type="protein sequence ID" value="SDM50783.1"/>
    <property type="molecule type" value="Genomic_DNA"/>
</dbReference>
<evidence type="ECO:0000313" key="3">
    <source>
        <dbReference type="Proteomes" id="UP000031271"/>
    </source>
</evidence>
<dbReference type="Proteomes" id="UP000031271">
    <property type="component" value="Chromosome"/>
</dbReference>
<proteinExistence type="predicted"/>
<reference evidence="3" key="1">
    <citation type="submission" date="2014-03" db="EMBL/GenBank/DDBJ databases">
        <title>Complete genome of Pseudomonas balearica DSM 6083T, a sewage water isolate from an enrichment with 2-methylnaphthalene.</title>
        <authorList>
            <person name="Salva-Serra F."/>
            <person name="Jaen-Luchoro D."/>
            <person name="Busquets A."/>
            <person name="Pena A."/>
            <person name="Gomila M."/>
            <person name="Bosch R."/>
            <person name="Nogales B."/>
            <person name="Garcia-Valdes E."/>
            <person name="Lalucat J."/>
            <person name="Bennasar A."/>
        </authorList>
    </citation>
    <scope>NUCLEOTIDE SEQUENCE [LARGE SCALE GENOMIC DNA]</scope>
    <source>
        <strain evidence="3">DSM 6083</strain>
    </source>
</reference>
<evidence type="ECO:0000313" key="4">
    <source>
        <dbReference type="Proteomes" id="UP000182276"/>
    </source>
</evidence>
<evidence type="ECO:0008006" key="5">
    <source>
        <dbReference type="Google" id="ProtNLM"/>
    </source>
</evidence>
<sequence>MKTVFVLGCAALVAACTTYEEARVGPLGSTVQAVHYQQIADKTTAAEPGTALPPAADGPRTERVLKGYREAHGDAERVAEPIRIRFER</sequence>
<reference evidence="1 3" key="3">
    <citation type="journal article" name="Genome Announc.">
        <title>Complete Genome Sequence of Pseudomonas balearica DSM 6083T.</title>
        <authorList>
            <person name="Bennasar-Figueras A."/>
            <person name="Salva-Serra F."/>
            <person name="Jaen-Luchoro D."/>
            <person name="Segui C."/>
            <person name="Aliaga F."/>
            <person name="Busquets A."/>
            <person name="Gomila M."/>
            <person name="Moore E.R."/>
            <person name="Lalucat J."/>
        </authorList>
    </citation>
    <scope>NUCLEOTIDE SEQUENCE [LARGE SCALE GENOMIC DNA]</scope>
    <source>
        <strain evidence="3">DSM 6083</strain>
        <strain evidence="1">DSM6083</strain>
    </source>
</reference>